<organism evidence="1 2">
    <name type="scientific">Synergistes jonesii</name>
    <dbReference type="NCBI Taxonomy" id="2754"/>
    <lineage>
        <taxon>Bacteria</taxon>
        <taxon>Thermotogati</taxon>
        <taxon>Synergistota</taxon>
        <taxon>Synergistia</taxon>
        <taxon>Synergistales</taxon>
        <taxon>Synergistaceae</taxon>
        <taxon>Synergistes</taxon>
    </lineage>
</organism>
<dbReference type="Proteomes" id="UP000027665">
    <property type="component" value="Unassembled WGS sequence"/>
</dbReference>
<proteinExistence type="predicted"/>
<name>A0A073IRJ2_9BACT</name>
<protein>
    <submittedName>
        <fullName evidence="1">Uncharacterized protein</fullName>
    </submittedName>
</protein>
<dbReference type="OrthoDB" id="9814022at2"/>
<keyword evidence="2" id="KW-1185">Reference proteome</keyword>
<evidence type="ECO:0000313" key="2">
    <source>
        <dbReference type="Proteomes" id="UP000027665"/>
    </source>
</evidence>
<dbReference type="EMBL" id="JMKI01000009">
    <property type="protein sequence ID" value="KEJ92968.1"/>
    <property type="molecule type" value="Genomic_DNA"/>
</dbReference>
<dbReference type="SUPFAM" id="SSF159941">
    <property type="entry name" value="MM3350-like"/>
    <property type="match status" value="1"/>
</dbReference>
<sequence length="236" mass="26754">MRNLSKGNCYICGDVIGKRAMKRHLLEKHAEYVGSGAERCYLIRAEGAEAPNYWIYFDIALDKKLSSLDNFLRNIWLECCGHLSEFSTPADILGKGRIIAELDVGEIFYHRYDFGTTTELKLVVESETTRPKQRGAIRLLARNIPPEHSCLKCGKKADYINAATVYDEEPAYYCKECTEMLMDDTEDGPAEFYPLLITNSPRCGECGYEGEFDRYEYTAPLADDIKAPARSKNKNA</sequence>
<dbReference type="InterPro" id="IPR024047">
    <property type="entry name" value="MM3350-like_sf"/>
</dbReference>
<dbReference type="STRING" id="2754.EH55_13705"/>
<reference evidence="1 2" key="1">
    <citation type="submission" date="2014-04" db="EMBL/GenBank/DDBJ databases">
        <title>Draft Genome Sequence of Synergistes jonesii.</title>
        <authorList>
            <person name="Coil D.A."/>
            <person name="Eisen J.A."/>
            <person name="Holland-Moritz H.E."/>
        </authorList>
    </citation>
    <scope>NUCLEOTIDE SEQUENCE [LARGE SCALE GENOMIC DNA]</scope>
    <source>
        <strain evidence="1 2">78-1</strain>
    </source>
</reference>
<evidence type="ECO:0000313" key="1">
    <source>
        <dbReference type="EMBL" id="KEJ92968.1"/>
    </source>
</evidence>
<dbReference type="eggNOG" id="ENOG5032U08">
    <property type="taxonomic scope" value="Bacteria"/>
</dbReference>
<comment type="caution">
    <text evidence="1">The sequence shown here is derived from an EMBL/GenBank/DDBJ whole genome shotgun (WGS) entry which is preliminary data.</text>
</comment>
<dbReference type="RefSeq" id="WP_037974756.1">
    <property type="nucleotide sequence ID" value="NZ_JMKI01000009.1"/>
</dbReference>
<gene>
    <name evidence="1" type="ORF">EH55_13705</name>
</gene>
<accession>A0A073IRJ2</accession>
<dbReference type="AlphaFoldDB" id="A0A073IRJ2"/>
<dbReference type="PATRIC" id="fig|2754.20.peg.2502"/>
<dbReference type="GeneID" id="90982943"/>